<evidence type="ECO:0000256" key="1">
    <source>
        <dbReference type="ARBA" id="ARBA00003618"/>
    </source>
</evidence>
<keyword evidence="12" id="KW-1185">Reference proteome</keyword>
<evidence type="ECO:0000256" key="5">
    <source>
        <dbReference type="ARBA" id="ARBA00022763"/>
    </source>
</evidence>
<dbReference type="GO" id="GO:0005524">
    <property type="term" value="F:ATP binding"/>
    <property type="evidence" value="ECO:0007669"/>
    <property type="project" value="UniProtKB-KW"/>
</dbReference>
<dbReference type="FunFam" id="3.40.50.300:FF:000356">
    <property type="entry name" value="DNA repair protein RecN"/>
    <property type="match status" value="1"/>
</dbReference>
<evidence type="ECO:0000256" key="3">
    <source>
        <dbReference type="ARBA" id="ARBA00021315"/>
    </source>
</evidence>
<gene>
    <name evidence="11" type="ORF">DFP86_1189</name>
</gene>
<dbReference type="EMBL" id="SNZP01000018">
    <property type="protein sequence ID" value="TDR71598.1"/>
    <property type="molecule type" value="Genomic_DNA"/>
</dbReference>
<evidence type="ECO:0000256" key="8">
    <source>
        <dbReference type="ARBA" id="ARBA00033408"/>
    </source>
</evidence>
<name>A0A4R7AYH5_9NEIS</name>
<evidence type="ECO:0000256" key="7">
    <source>
        <dbReference type="ARBA" id="ARBA00023204"/>
    </source>
</evidence>
<dbReference type="InterPro" id="IPR027417">
    <property type="entry name" value="P-loop_NTPase"/>
</dbReference>
<dbReference type="InterPro" id="IPR004604">
    <property type="entry name" value="DNA_recomb/repair_RecN"/>
</dbReference>
<comment type="similarity">
    <text evidence="2 9">Belongs to the RecN family.</text>
</comment>
<sequence>MLLSLSIKDFVIVDELALDFAAGFTVLTGETGAGKSIILDALGLALGDRSEGAQIVREGCDRADICARFAIVDRPDLAAWLADNELAGDEGEILLRRIVDKSGRSKSLINGQQATLAQLKLLGDALIDIHGQHAHQSLASGDTQRTLLDAYAGAEALAREVEGAWQAWQSARRARLEAEKNAQHTQSERERLDWQISEVAALGIHPGEWETLNQTHDRLANAAELLASAHQAIDALSETDGNCLSLLAAVQNRLGKLAHLDPRLSEVQTLLASVDAELHEATHSLRDYVGHIEEDPQQLAEMAHRLDTLMSMARKYRCQPQDLPQRLEEWQRQLGELDAAADLAALSHAENELDAAYRHIADKLSATRHKAAGKLGRRVAEEMQTLAMNGARFDIALTPLGTPGSHGLEDIEYLVATNTGTRLQALGKIASGGELSRISLALQVAISQVARVPTLIFDEVDVGIGGRVAEVVGKKLQALGQHYQVLCVTHLPQVASCGDQHWQVSKETRKNQTLSRIQVLGDNERVHEVARMLGGVEITDATRHHAAEMLALNARPV</sequence>
<dbReference type="Pfam" id="PF02463">
    <property type="entry name" value="SMC_N"/>
    <property type="match status" value="1"/>
</dbReference>
<protein>
    <recommendedName>
        <fullName evidence="3 9">DNA repair protein RecN</fullName>
    </recommendedName>
    <alternativeName>
        <fullName evidence="8 9">Recombination protein N</fullName>
    </alternativeName>
</protein>
<organism evidence="11 12">
    <name type="scientific">Paludibacterium purpuratum</name>
    <dbReference type="NCBI Taxonomy" id="1144873"/>
    <lineage>
        <taxon>Bacteria</taxon>
        <taxon>Pseudomonadati</taxon>
        <taxon>Pseudomonadota</taxon>
        <taxon>Betaproteobacteria</taxon>
        <taxon>Neisseriales</taxon>
        <taxon>Chromobacteriaceae</taxon>
        <taxon>Paludibacterium</taxon>
    </lineage>
</organism>
<evidence type="ECO:0000256" key="9">
    <source>
        <dbReference type="PIRNR" id="PIRNR003128"/>
    </source>
</evidence>
<dbReference type="PIRSF" id="PIRSF003128">
    <property type="entry name" value="RecN"/>
    <property type="match status" value="1"/>
</dbReference>
<evidence type="ECO:0000313" key="11">
    <source>
        <dbReference type="EMBL" id="TDR71598.1"/>
    </source>
</evidence>
<keyword evidence="4" id="KW-0547">Nucleotide-binding</keyword>
<dbReference type="GO" id="GO:0009432">
    <property type="term" value="P:SOS response"/>
    <property type="evidence" value="ECO:0007669"/>
    <property type="project" value="UniProtKB-ARBA"/>
</dbReference>
<dbReference type="PANTHER" id="PTHR11059:SF0">
    <property type="entry name" value="DNA REPAIR PROTEIN RECN"/>
    <property type="match status" value="1"/>
</dbReference>
<dbReference type="Proteomes" id="UP000295611">
    <property type="component" value="Unassembled WGS sequence"/>
</dbReference>
<evidence type="ECO:0000256" key="4">
    <source>
        <dbReference type="ARBA" id="ARBA00022741"/>
    </source>
</evidence>
<keyword evidence="7 9" id="KW-0234">DNA repair</keyword>
<evidence type="ECO:0000259" key="10">
    <source>
        <dbReference type="Pfam" id="PF02463"/>
    </source>
</evidence>
<dbReference type="InterPro" id="IPR003395">
    <property type="entry name" value="RecF/RecN/SMC_N"/>
</dbReference>
<dbReference type="GO" id="GO:0006310">
    <property type="term" value="P:DNA recombination"/>
    <property type="evidence" value="ECO:0007669"/>
    <property type="project" value="InterPro"/>
</dbReference>
<dbReference type="AlphaFoldDB" id="A0A4R7AYH5"/>
<dbReference type="GO" id="GO:0043590">
    <property type="term" value="C:bacterial nucleoid"/>
    <property type="evidence" value="ECO:0007669"/>
    <property type="project" value="TreeGrafter"/>
</dbReference>
<comment type="caution">
    <text evidence="11">The sequence shown here is derived from an EMBL/GenBank/DDBJ whole genome shotgun (WGS) entry which is preliminary data.</text>
</comment>
<dbReference type="RefSeq" id="WP_133683755.1">
    <property type="nucleotide sequence ID" value="NZ_SNZP01000018.1"/>
</dbReference>
<dbReference type="SUPFAM" id="SSF52540">
    <property type="entry name" value="P-loop containing nucleoside triphosphate hydrolases"/>
    <property type="match status" value="1"/>
</dbReference>
<dbReference type="PANTHER" id="PTHR11059">
    <property type="entry name" value="DNA REPAIR PROTEIN RECN"/>
    <property type="match status" value="1"/>
</dbReference>
<dbReference type="OrthoDB" id="9806954at2"/>
<reference evidence="11 12" key="1">
    <citation type="submission" date="2019-03" db="EMBL/GenBank/DDBJ databases">
        <title>Genomic Encyclopedia of Type Strains, Phase III (KMG-III): the genomes of soil and plant-associated and newly described type strains.</title>
        <authorList>
            <person name="Whitman W."/>
        </authorList>
    </citation>
    <scope>NUCLEOTIDE SEQUENCE [LARGE SCALE GENOMIC DNA]</scope>
    <source>
        <strain evidence="11 12">CECT 8976</strain>
    </source>
</reference>
<evidence type="ECO:0000313" key="12">
    <source>
        <dbReference type="Proteomes" id="UP000295611"/>
    </source>
</evidence>
<feature type="domain" description="RecF/RecN/SMC N-terminal" evidence="10">
    <location>
        <begin position="4"/>
        <end position="510"/>
    </location>
</feature>
<accession>A0A4R7AYH5</accession>
<dbReference type="CDD" id="cd03241">
    <property type="entry name" value="ABC_RecN"/>
    <property type="match status" value="2"/>
</dbReference>
<dbReference type="NCBIfam" id="TIGR00634">
    <property type="entry name" value="recN"/>
    <property type="match status" value="1"/>
</dbReference>
<keyword evidence="5 9" id="KW-0227">DNA damage</keyword>
<evidence type="ECO:0000256" key="2">
    <source>
        <dbReference type="ARBA" id="ARBA00009441"/>
    </source>
</evidence>
<proteinExistence type="inferred from homology"/>
<dbReference type="FunFam" id="3.40.50.300:FF:000319">
    <property type="entry name" value="DNA repair protein RecN"/>
    <property type="match status" value="1"/>
</dbReference>
<evidence type="ECO:0000256" key="6">
    <source>
        <dbReference type="ARBA" id="ARBA00022840"/>
    </source>
</evidence>
<dbReference type="NCBIfam" id="NF008121">
    <property type="entry name" value="PRK10869.1"/>
    <property type="match status" value="1"/>
</dbReference>
<comment type="function">
    <text evidence="1 9">May be involved in recombinational repair of damaged DNA.</text>
</comment>
<dbReference type="Gene3D" id="3.40.50.300">
    <property type="entry name" value="P-loop containing nucleotide triphosphate hydrolases"/>
    <property type="match status" value="2"/>
</dbReference>
<dbReference type="GO" id="GO:0006281">
    <property type="term" value="P:DNA repair"/>
    <property type="evidence" value="ECO:0007669"/>
    <property type="project" value="UniProtKB-KW"/>
</dbReference>
<keyword evidence="6" id="KW-0067">ATP-binding</keyword>